<evidence type="ECO:0000256" key="16">
    <source>
        <dbReference type="SAM" id="Phobius"/>
    </source>
</evidence>
<keyword evidence="20" id="KW-1185">Reference proteome</keyword>
<dbReference type="SMART" id="SM00387">
    <property type="entry name" value="HATPase_c"/>
    <property type="match status" value="1"/>
</dbReference>
<keyword evidence="11" id="KW-0067">ATP-binding</keyword>
<evidence type="ECO:0000256" key="8">
    <source>
        <dbReference type="ARBA" id="ARBA00022692"/>
    </source>
</evidence>
<keyword evidence="13" id="KW-0902">Two-component regulatory system</keyword>
<evidence type="ECO:0000256" key="5">
    <source>
        <dbReference type="ARBA" id="ARBA00022519"/>
    </source>
</evidence>
<dbReference type="CDD" id="cd00082">
    <property type="entry name" value="HisKA"/>
    <property type="match status" value="1"/>
</dbReference>
<protein>
    <recommendedName>
        <fullName evidence="3">histidine kinase</fullName>
        <ecNumber evidence="3">2.7.13.3</ecNumber>
    </recommendedName>
</protein>
<dbReference type="PRINTS" id="PR00344">
    <property type="entry name" value="BCTRLSENSOR"/>
</dbReference>
<dbReference type="SUPFAM" id="SSF47384">
    <property type="entry name" value="Homodimeric domain of signal transducing histidine kinase"/>
    <property type="match status" value="1"/>
</dbReference>
<reference evidence="19 20" key="1">
    <citation type="submission" date="2020-11" db="EMBL/GenBank/DDBJ databases">
        <title>Algicoccus daihaiensis sp.nov., isolated from Daihai Lake in Inner Mongolia.</title>
        <authorList>
            <person name="Kai J."/>
        </authorList>
    </citation>
    <scope>NUCLEOTIDE SEQUENCE [LARGE SCALE GENOMIC DNA]</scope>
    <source>
        <strain evidence="20">f23</strain>
    </source>
</reference>
<keyword evidence="4" id="KW-1003">Cell membrane</keyword>
<sequence length="466" mass="51624">MYLSPMVNTEFKLGLFTRTFLLLALLMLASLAAWLHVFWTLEREPRAAQIADQIVRAVQLVEATRLAVPADLKQPLLHTIDTQTDLELLTPSQAQKLVALPQDADWRTVTALVQTKLGNDIQLTATEPFNGRVWVQLSNQQWLGIQVQPISLSTAPEWVSWIAAAALLSMVGAAVAVGYLNSPLSRLSRAAQQMSQGQTPDPLPETGPQEIRDLNASFNRMVSELRQAETDRNLMLAGISHDLRTPLARMRLEVEMSAMSDEQRKAIDQDLSQIDQTIGQLLQYAKPPSELPKRPVNLLDVIQDVIRQAQPTLLNTSDILQYRARTSAYCVIDREDFSRCLTNLVENARRYGKSTLGTVTIDVVVHSRGDRLYIDVRDRGPGIASEDVERLLRPFSRGEAARTGGAGSGLGLAIVERLLARAGGRLRLLPREAGGLIARMDLPRVKRPRHSKAGHRGLASNAKRNT</sequence>
<dbReference type="InterPro" id="IPR005467">
    <property type="entry name" value="His_kinase_dom"/>
</dbReference>
<name>A0ABY4AN50_9BURK</name>
<evidence type="ECO:0000256" key="13">
    <source>
        <dbReference type="ARBA" id="ARBA00023012"/>
    </source>
</evidence>
<keyword evidence="9" id="KW-0547">Nucleotide-binding</keyword>
<dbReference type="InterPro" id="IPR036890">
    <property type="entry name" value="HATPase_C_sf"/>
</dbReference>
<dbReference type="Pfam" id="PF00512">
    <property type="entry name" value="HisKA"/>
    <property type="match status" value="1"/>
</dbReference>
<keyword evidence="12 16" id="KW-1133">Transmembrane helix</keyword>
<dbReference type="InterPro" id="IPR032408">
    <property type="entry name" value="RisS_PPD"/>
</dbReference>
<evidence type="ECO:0000256" key="11">
    <source>
        <dbReference type="ARBA" id="ARBA00022840"/>
    </source>
</evidence>
<dbReference type="SMART" id="SM00388">
    <property type="entry name" value="HisKA"/>
    <property type="match status" value="1"/>
</dbReference>
<feature type="domain" description="HAMP" evidence="18">
    <location>
        <begin position="178"/>
        <end position="230"/>
    </location>
</feature>
<dbReference type="InterPro" id="IPR038421">
    <property type="entry name" value="RisS_PPD_sf"/>
</dbReference>
<dbReference type="Pfam" id="PF00672">
    <property type="entry name" value="HAMP"/>
    <property type="match status" value="1"/>
</dbReference>
<evidence type="ECO:0000313" key="19">
    <source>
        <dbReference type="EMBL" id="UOD51056.1"/>
    </source>
</evidence>
<feature type="region of interest" description="Disordered" evidence="15">
    <location>
        <begin position="445"/>
        <end position="466"/>
    </location>
</feature>
<dbReference type="Pfam" id="PF02518">
    <property type="entry name" value="HATPase_c"/>
    <property type="match status" value="1"/>
</dbReference>
<keyword evidence="14 16" id="KW-0472">Membrane</keyword>
<comment type="subcellular location">
    <subcellularLocation>
        <location evidence="2">Cell inner membrane</location>
        <topology evidence="2">Multi-pass membrane protein</topology>
    </subcellularLocation>
</comment>
<dbReference type="SUPFAM" id="SSF158472">
    <property type="entry name" value="HAMP domain-like"/>
    <property type="match status" value="1"/>
</dbReference>
<evidence type="ECO:0000256" key="6">
    <source>
        <dbReference type="ARBA" id="ARBA00022553"/>
    </source>
</evidence>
<evidence type="ECO:0000256" key="3">
    <source>
        <dbReference type="ARBA" id="ARBA00012438"/>
    </source>
</evidence>
<gene>
    <name evidence="19" type="ORF">DHf2319_03885</name>
</gene>
<feature type="compositionally biased region" description="Basic residues" evidence="15">
    <location>
        <begin position="445"/>
        <end position="455"/>
    </location>
</feature>
<dbReference type="InterPro" id="IPR003594">
    <property type="entry name" value="HATPase_dom"/>
</dbReference>
<evidence type="ECO:0000256" key="14">
    <source>
        <dbReference type="ARBA" id="ARBA00023136"/>
    </source>
</evidence>
<evidence type="ECO:0000256" key="4">
    <source>
        <dbReference type="ARBA" id="ARBA00022475"/>
    </source>
</evidence>
<evidence type="ECO:0000256" key="7">
    <source>
        <dbReference type="ARBA" id="ARBA00022679"/>
    </source>
</evidence>
<dbReference type="InterPro" id="IPR036097">
    <property type="entry name" value="HisK_dim/P_sf"/>
</dbReference>
<evidence type="ECO:0000256" key="10">
    <source>
        <dbReference type="ARBA" id="ARBA00022777"/>
    </source>
</evidence>
<dbReference type="Gene3D" id="1.10.8.500">
    <property type="entry name" value="HAMP domain in histidine kinase"/>
    <property type="match status" value="1"/>
</dbReference>
<dbReference type="RefSeq" id="WP_243479488.1">
    <property type="nucleotide sequence ID" value="NZ_CP063982.1"/>
</dbReference>
<evidence type="ECO:0000256" key="15">
    <source>
        <dbReference type="SAM" id="MobiDB-lite"/>
    </source>
</evidence>
<dbReference type="Gene3D" id="1.10.287.130">
    <property type="match status" value="1"/>
</dbReference>
<dbReference type="Proteomes" id="UP000831607">
    <property type="component" value="Chromosome"/>
</dbReference>
<dbReference type="Gene3D" id="3.30.565.10">
    <property type="entry name" value="Histidine kinase-like ATPase, C-terminal domain"/>
    <property type="match status" value="1"/>
</dbReference>
<dbReference type="Gene3D" id="3.30.450.300">
    <property type="entry name" value="Sensor histidine kinase RisS, periplasmic domain"/>
    <property type="match status" value="1"/>
</dbReference>
<evidence type="ECO:0000313" key="20">
    <source>
        <dbReference type="Proteomes" id="UP000831607"/>
    </source>
</evidence>
<dbReference type="PROSITE" id="PS50885">
    <property type="entry name" value="HAMP"/>
    <property type="match status" value="1"/>
</dbReference>
<dbReference type="SUPFAM" id="SSF55874">
    <property type="entry name" value="ATPase domain of HSP90 chaperone/DNA topoisomerase II/histidine kinase"/>
    <property type="match status" value="1"/>
</dbReference>
<keyword evidence="6" id="KW-0597">Phosphoprotein</keyword>
<dbReference type="PANTHER" id="PTHR44936:SF5">
    <property type="entry name" value="SENSOR HISTIDINE KINASE ENVZ"/>
    <property type="match status" value="1"/>
</dbReference>
<evidence type="ECO:0000256" key="1">
    <source>
        <dbReference type="ARBA" id="ARBA00000085"/>
    </source>
</evidence>
<evidence type="ECO:0000259" key="17">
    <source>
        <dbReference type="PROSITE" id="PS50109"/>
    </source>
</evidence>
<dbReference type="EMBL" id="CP063982">
    <property type="protein sequence ID" value="UOD51056.1"/>
    <property type="molecule type" value="Genomic_DNA"/>
</dbReference>
<dbReference type="CDD" id="cd06225">
    <property type="entry name" value="HAMP"/>
    <property type="match status" value="1"/>
</dbReference>
<dbReference type="Pfam" id="PF16524">
    <property type="entry name" value="RisS_PPD"/>
    <property type="match status" value="1"/>
</dbReference>
<dbReference type="InterPro" id="IPR003661">
    <property type="entry name" value="HisK_dim/P_dom"/>
</dbReference>
<comment type="catalytic activity">
    <reaction evidence="1">
        <text>ATP + protein L-histidine = ADP + protein N-phospho-L-histidine.</text>
        <dbReference type="EC" id="2.7.13.3"/>
    </reaction>
</comment>
<dbReference type="InterPro" id="IPR050980">
    <property type="entry name" value="2C_sensor_his_kinase"/>
</dbReference>
<evidence type="ECO:0000259" key="18">
    <source>
        <dbReference type="PROSITE" id="PS50885"/>
    </source>
</evidence>
<keyword evidence="5" id="KW-0997">Cell inner membrane</keyword>
<dbReference type="EC" id="2.7.13.3" evidence="3"/>
<organism evidence="19 20">
    <name type="scientific">Orrella daihaiensis</name>
    <dbReference type="NCBI Taxonomy" id="2782176"/>
    <lineage>
        <taxon>Bacteria</taxon>
        <taxon>Pseudomonadati</taxon>
        <taxon>Pseudomonadota</taxon>
        <taxon>Betaproteobacteria</taxon>
        <taxon>Burkholderiales</taxon>
        <taxon>Alcaligenaceae</taxon>
        <taxon>Orrella</taxon>
    </lineage>
</organism>
<accession>A0ABY4AN50</accession>
<keyword evidence="7" id="KW-0808">Transferase</keyword>
<keyword evidence="8 16" id="KW-0812">Transmembrane</keyword>
<evidence type="ECO:0000256" key="2">
    <source>
        <dbReference type="ARBA" id="ARBA00004429"/>
    </source>
</evidence>
<dbReference type="InterPro" id="IPR003660">
    <property type="entry name" value="HAMP_dom"/>
</dbReference>
<dbReference type="SMART" id="SM00304">
    <property type="entry name" value="HAMP"/>
    <property type="match status" value="1"/>
</dbReference>
<feature type="domain" description="Histidine kinase" evidence="17">
    <location>
        <begin position="238"/>
        <end position="446"/>
    </location>
</feature>
<dbReference type="PROSITE" id="PS50109">
    <property type="entry name" value="HIS_KIN"/>
    <property type="match status" value="1"/>
</dbReference>
<dbReference type="InterPro" id="IPR004358">
    <property type="entry name" value="Sig_transdc_His_kin-like_C"/>
</dbReference>
<evidence type="ECO:0000256" key="9">
    <source>
        <dbReference type="ARBA" id="ARBA00022741"/>
    </source>
</evidence>
<feature type="transmembrane region" description="Helical" evidence="16">
    <location>
        <begin position="20"/>
        <end position="41"/>
    </location>
</feature>
<proteinExistence type="predicted"/>
<feature type="transmembrane region" description="Helical" evidence="16">
    <location>
        <begin position="158"/>
        <end position="180"/>
    </location>
</feature>
<keyword evidence="10" id="KW-0418">Kinase</keyword>
<evidence type="ECO:0000256" key="12">
    <source>
        <dbReference type="ARBA" id="ARBA00022989"/>
    </source>
</evidence>
<dbReference type="PANTHER" id="PTHR44936">
    <property type="entry name" value="SENSOR PROTEIN CREC"/>
    <property type="match status" value="1"/>
</dbReference>